<gene>
    <name evidence="3" type="ORF">PFLUV_G00208370</name>
</gene>
<dbReference type="PANTHER" id="PTHR15489:SF2">
    <property type="entry name" value="CASP8-ASSOCIATED PROTEIN 2"/>
    <property type="match status" value="1"/>
</dbReference>
<feature type="compositionally biased region" description="Basic and acidic residues" evidence="2">
    <location>
        <begin position="1845"/>
        <end position="1860"/>
    </location>
</feature>
<reference evidence="3 4" key="1">
    <citation type="submission" date="2019-06" db="EMBL/GenBank/DDBJ databases">
        <title>A chromosome-scale genome assembly of the European perch, Perca fluviatilis.</title>
        <authorList>
            <person name="Roques C."/>
            <person name="Zahm M."/>
            <person name="Cabau C."/>
            <person name="Klopp C."/>
            <person name="Bouchez O."/>
            <person name="Donnadieu C."/>
            <person name="Kuhl H."/>
            <person name="Gislard M."/>
            <person name="Guendouz S."/>
            <person name="Journot L."/>
            <person name="Haffray P."/>
            <person name="Bestin A."/>
            <person name="Morvezen R."/>
            <person name="Feron R."/>
            <person name="Wen M."/>
            <person name="Jouanno E."/>
            <person name="Herpin A."/>
            <person name="Schartl M."/>
            <person name="Postlethwait J."/>
            <person name="Schaerlinger B."/>
            <person name="Chardard D."/>
            <person name="Lecocq T."/>
            <person name="Poncet C."/>
            <person name="Jaffrelo L."/>
            <person name="Lampietro C."/>
            <person name="Guiguen Y."/>
        </authorList>
    </citation>
    <scope>NUCLEOTIDE SEQUENCE [LARGE SCALE GENOMIC DNA]</scope>
    <source>
        <tissue evidence="3">Blood</tissue>
    </source>
</reference>
<feature type="compositionally biased region" description="Polar residues" evidence="2">
    <location>
        <begin position="1782"/>
        <end position="1796"/>
    </location>
</feature>
<comment type="caution">
    <text evidence="3">The sequence shown here is derived from an EMBL/GenBank/DDBJ whole genome shotgun (WGS) entry which is preliminary data.</text>
</comment>
<dbReference type="GO" id="GO:0036337">
    <property type="term" value="P:Fas signaling pathway"/>
    <property type="evidence" value="ECO:0007669"/>
    <property type="project" value="TreeGrafter"/>
</dbReference>
<dbReference type="GO" id="GO:0008625">
    <property type="term" value="P:extrinsic apoptotic signaling pathway via death domain receptors"/>
    <property type="evidence" value="ECO:0007669"/>
    <property type="project" value="TreeGrafter"/>
</dbReference>
<feature type="compositionally biased region" description="Polar residues" evidence="2">
    <location>
        <begin position="1254"/>
        <end position="1267"/>
    </location>
</feature>
<dbReference type="SUPFAM" id="SSF46689">
    <property type="entry name" value="Homeodomain-like"/>
    <property type="match status" value="1"/>
</dbReference>
<feature type="compositionally biased region" description="Polar residues" evidence="2">
    <location>
        <begin position="1640"/>
        <end position="1653"/>
    </location>
</feature>
<keyword evidence="4" id="KW-1185">Reference proteome</keyword>
<feature type="compositionally biased region" description="Basic and acidic residues" evidence="2">
    <location>
        <begin position="351"/>
        <end position="360"/>
    </location>
</feature>
<feature type="region of interest" description="Disordered" evidence="2">
    <location>
        <begin position="753"/>
        <end position="778"/>
    </location>
</feature>
<protein>
    <recommendedName>
        <fullName evidence="5">Myb-like domain-containing protein</fullName>
    </recommendedName>
</protein>
<feature type="compositionally biased region" description="Basic and acidic residues" evidence="2">
    <location>
        <begin position="1670"/>
        <end position="1679"/>
    </location>
</feature>
<feature type="compositionally biased region" description="Basic and acidic residues" evidence="2">
    <location>
        <begin position="1618"/>
        <end position="1639"/>
    </location>
</feature>
<feature type="compositionally biased region" description="Basic residues" evidence="2">
    <location>
        <begin position="403"/>
        <end position="412"/>
    </location>
</feature>
<sequence length="1943" mass="215288">MTRRTASRAQCNSLREWNSCRSSLMCCYFPLWFQREALGTTTPLLSGGHPTTRRPELCKKTSHRDTRRMENIDTNNASGLFVPDVSEDSVDIYEGLDIGFSSDAEKSSPKASQLKDSMDLYEELVTEEQQSRESSYLELKSRFQAAQIQIKELRRRVEQMEIQNTGLNTENYHLKKNISALLQTARQEVTRKDAEIQRLIQQSHKGFHHLQSHINNRRDPSSLSRTSAGSSMSRPPPPPPPSLPLPPPPSSPPPPRPASPPREDPPPASKRESNSSTSQPSASSRKSSSSSSTRHSEPGKHKSTHREEKCEPTDRRHRSGSDPDRSHKTDKDTGRRHDSRSCKSRNYLNVEGRHRSDESRTPPPEIPHAAVSSDDKKGRSQERRQNAAKMSTPDSERSAAHSSKQRHSRDHRKIQTSDKPVGRKKDRKDSSSHHRTERCSESSNERGGNRLSKDYQRKEDRRREEEVSRKHKRSTPSETSREREKARAKGSDQGRVDASSKEKLKKAHEASKRSSEEPNITEKSSVEDSSPNRKLCFMETLNLTLSPIKKQVLPANTTQPELPPVVVENGADDESSQPNVEDMCVIDELNSSELEPGLEDVADTPKKPSSETTHKRCDDGKDVQEKDKKQSKTPAADEHHEDSSFQSTSSHSRHPGAADNPMAVHLAATSAEISSLKARNHEAKTQQASDSQEDDCGSVEATDGDSDKSRRIYEPHKGNSSQKVNPGNDIDQSVAITDPIMLDSSVELKCKNPKPAVQKSLPVDSEDAAASPLGENPVAEDVTDKAILKSQQMSATMLPQDCQQGLLVSNSIHKKDTGHTQDGPKDADTVSSTISLESLPQEGLSLAEAIYVLTQTNEDTSDCSNICTEPSSSTGCIAVSKVSSTTEETALPEKYRDLTFTPKKSFTPRKSPGVEPSSSVPLLHDEDSMMRTLSNLKRIPDAISPLRSPIRITKRSLLHVHGKPGHVKSLQKEFSTTAVDANTKKLDVNKENKYPGSPANHDAQTVVDEVSDLPSSLSDAELEEGEIFSESDEAAADSPLPANKKAKLAQPVRHKPSPKSVLKRKSKERCVASKDTPETAGVSTRSPKSRFKTVCPAATKASFSTVEEVMETFKVVRNEIRKKYMKLHKTFPKKSFYGVMDNFQESFFEFVDGAHFGQICSQSRELKSTLKKLIASVFGKVSNNGIVKRIFEQQAVNLKQRLWDFVDVQVDYLFKDIYTALKSLCKPARAQAEDDWPRGNEKVSRQPPAKRTHCQQQDAQSPPTSLNRIKPCAVAPYKTGLGSRGKDIRITHVEKDGSVDPHPTSCPNTQTVADHLPPKTIPSTPEKSNISSLVVPQNVSLLEKTDFELLTEQQASSLTFNLVRDTQMGEIFKCLLQGSDLLESSGITGDSTAWSLSTPRKDGERLLSITTPTKCNSSSKLLSPTKFATPSKLIATWSSISPRKMLSPQTKDQIPLNPALFDESCLLEVPSESSTMLQSSLASQRSYSILAEDLAVSLTIPSPLKSDSHLSFLQPSGMHHMSTPDSVISAHISEDALLEEEDASEQDIHLALDTDNSSCGSSSSEVLATPFLFKPDLPMHALVMEKSNDHFIVKIRQATTGADTRLTAEESSGQILTKENDVDTKDSRAKAVWSDKSRNETPSNAVPSENHMSGTDADIHLTQDERLTLTKEPSHEKKLATQQNTSKVYFSKDSQKLSESLKSQSKTTPSDNSLPNSAQSSDLFFGQISQATSREDIPATADEKASETRHRGEEGTTLLSKPQKRISCSETVVSDNRPHQPADSSETNHRSQVSASHDSDEMQVSERSLAIAEDDISSTPEREERDCDKGRKRKKHQKSKAKRFRKEDEESREENNEGESKSSPASLSPNSLYAKNVIRKKGEVVLAWTRDEDRTILIGLKTKGASRETFSALSETLDKPSEQIADRFYQLMKLFKKQEKMDT</sequence>
<feature type="compositionally biased region" description="Acidic residues" evidence="2">
    <location>
        <begin position="1020"/>
        <end position="1035"/>
    </location>
</feature>
<name>A0A6A5DS83_PERFL</name>
<feature type="compositionally biased region" description="Pro residues" evidence="2">
    <location>
        <begin position="234"/>
        <end position="260"/>
    </location>
</feature>
<evidence type="ECO:0000313" key="4">
    <source>
        <dbReference type="Proteomes" id="UP000465112"/>
    </source>
</evidence>
<feature type="compositionally biased region" description="Basic and acidic residues" evidence="2">
    <location>
        <begin position="413"/>
        <end position="468"/>
    </location>
</feature>
<feature type="region of interest" description="Disordered" evidence="2">
    <location>
        <begin position="1008"/>
        <end position="1088"/>
    </location>
</feature>
<dbReference type="GO" id="GO:0016605">
    <property type="term" value="C:PML body"/>
    <property type="evidence" value="ECO:0007669"/>
    <property type="project" value="TreeGrafter"/>
</dbReference>
<feature type="compositionally biased region" description="Basic and acidic residues" evidence="2">
    <location>
        <begin position="261"/>
        <end position="273"/>
    </location>
</feature>
<feature type="coiled-coil region" evidence="1">
    <location>
        <begin position="136"/>
        <end position="202"/>
    </location>
</feature>
<feature type="compositionally biased region" description="Basic and acidic residues" evidence="2">
    <location>
        <begin position="1231"/>
        <end position="1244"/>
    </location>
</feature>
<evidence type="ECO:0000256" key="2">
    <source>
        <dbReference type="SAM" id="MobiDB-lite"/>
    </source>
</evidence>
<feature type="compositionally biased region" description="Basic residues" evidence="2">
    <location>
        <begin position="1044"/>
        <end position="1067"/>
    </location>
</feature>
<proteinExistence type="predicted"/>
<feature type="compositionally biased region" description="Basic and acidic residues" evidence="2">
    <location>
        <begin position="294"/>
        <end position="341"/>
    </location>
</feature>
<feature type="compositionally biased region" description="Basic and acidic residues" evidence="2">
    <location>
        <begin position="603"/>
        <end position="643"/>
    </location>
</feature>
<feature type="compositionally biased region" description="Polar residues" evidence="2">
    <location>
        <begin position="718"/>
        <end position="735"/>
    </location>
</feature>
<dbReference type="Gene3D" id="1.10.10.60">
    <property type="entry name" value="Homeodomain-like"/>
    <property type="match status" value="1"/>
</dbReference>
<feature type="compositionally biased region" description="Basic residues" evidence="2">
    <location>
        <begin position="1830"/>
        <end position="1844"/>
    </location>
</feature>
<feature type="compositionally biased region" description="Basic and acidic residues" evidence="2">
    <location>
        <begin position="479"/>
        <end position="516"/>
    </location>
</feature>
<evidence type="ECO:0008006" key="5">
    <source>
        <dbReference type="Google" id="ProtNLM"/>
    </source>
</evidence>
<evidence type="ECO:0000256" key="1">
    <source>
        <dbReference type="SAM" id="Coils"/>
    </source>
</evidence>
<feature type="compositionally biased region" description="Polar residues" evidence="2">
    <location>
        <begin position="1707"/>
        <end position="1732"/>
    </location>
</feature>
<dbReference type="GO" id="GO:0003714">
    <property type="term" value="F:transcription corepressor activity"/>
    <property type="evidence" value="ECO:0007669"/>
    <property type="project" value="TreeGrafter"/>
</dbReference>
<organism evidence="3 4">
    <name type="scientific">Perca fluviatilis</name>
    <name type="common">European perch</name>
    <dbReference type="NCBI Taxonomy" id="8168"/>
    <lineage>
        <taxon>Eukaryota</taxon>
        <taxon>Metazoa</taxon>
        <taxon>Chordata</taxon>
        <taxon>Craniata</taxon>
        <taxon>Vertebrata</taxon>
        <taxon>Euteleostomi</taxon>
        <taxon>Actinopterygii</taxon>
        <taxon>Neopterygii</taxon>
        <taxon>Teleostei</taxon>
        <taxon>Neoteleostei</taxon>
        <taxon>Acanthomorphata</taxon>
        <taxon>Eupercaria</taxon>
        <taxon>Perciformes</taxon>
        <taxon>Percoidei</taxon>
        <taxon>Percidae</taxon>
        <taxon>Percinae</taxon>
        <taxon>Perca</taxon>
    </lineage>
</organism>
<feature type="compositionally biased region" description="Basic and acidic residues" evidence="2">
    <location>
        <begin position="373"/>
        <end position="385"/>
    </location>
</feature>
<feature type="region of interest" description="Disordered" evidence="2">
    <location>
        <begin position="1230"/>
        <end position="1268"/>
    </location>
</feature>
<feature type="compositionally biased region" description="Basic and acidic residues" evidence="2">
    <location>
        <begin position="1820"/>
        <end position="1829"/>
    </location>
</feature>
<feature type="compositionally biased region" description="Basic and acidic residues" evidence="2">
    <location>
        <begin position="705"/>
        <end position="717"/>
    </location>
</feature>
<dbReference type="InterPro" id="IPR039674">
    <property type="entry name" value="FLASH"/>
</dbReference>
<feature type="region of interest" description="Disordered" evidence="2">
    <location>
        <begin position="1295"/>
        <end position="1315"/>
    </location>
</feature>
<feature type="region of interest" description="Disordered" evidence="2">
    <location>
        <begin position="1670"/>
        <end position="1869"/>
    </location>
</feature>
<dbReference type="Proteomes" id="UP000465112">
    <property type="component" value="Unassembled WGS sequence"/>
</dbReference>
<feature type="region of interest" description="Disordered" evidence="2">
    <location>
        <begin position="207"/>
        <end position="533"/>
    </location>
</feature>
<accession>A0A6A5DS83</accession>
<dbReference type="InterPro" id="IPR009057">
    <property type="entry name" value="Homeodomain-like_sf"/>
</dbReference>
<feature type="compositionally biased region" description="Polar residues" evidence="2">
    <location>
        <begin position="517"/>
        <end position="529"/>
    </location>
</feature>
<feature type="region of interest" description="Disordered" evidence="2">
    <location>
        <begin position="902"/>
        <end position="922"/>
    </location>
</feature>
<dbReference type="Pfam" id="PF21227">
    <property type="entry name" value="Myb_DNA-binding_7"/>
    <property type="match status" value="1"/>
</dbReference>
<feature type="compositionally biased region" description="Low complexity" evidence="2">
    <location>
        <begin position="274"/>
        <end position="292"/>
    </location>
</feature>
<dbReference type="PANTHER" id="PTHR15489">
    <property type="entry name" value="CASPASE 8 ASSOCIATED PROTEIN 2"/>
    <property type="match status" value="1"/>
</dbReference>
<feature type="compositionally biased region" description="Low complexity" evidence="2">
    <location>
        <begin position="1697"/>
        <end position="1706"/>
    </location>
</feature>
<keyword evidence="1" id="KW-0175">Coiled coil</keyword>
<dbReference type="GO" id="GO:0005739">
    <property type="term" value="C:mitochondrion"/>
    <property type="evidence" value="ECO:0007669"/>
    <property type="project" value="TreeGrafter"/>
</dbReference>
<feature type="region of interest" description="Disordered" evidence="2">
    <location>
        <begin position="1604"/>
        <end position="1655"/>
    </location>
</feature>
<feature type="region of interest" description="Disordered" evidence="2">
    <location>
        <begin position="554"/>
        <end position="736"/>
    </location>
</feature>
<feature type="compositionally biased region" description="Basic and acidic residues" evidence="2">
    <location>
        <begin position="1733"/>
        <end position="1754"/>
    </location>
</feature>
<evidence type="ECO:0000313" key="3">
    <source>
        <dbReference type="EMBL" id="KAF1376227.1"/>
    </source>
</evidence>
<dbReference type="EMBL" id="VHII01000018">
    <property type="protein sequence ID" value="KAF1376227.1"/>
    <property type="molecule type" value="Genomic_DNA"/>
</dbReference>
<feature type="compositionally biased region" description="Basic and acidic residues" evidence="2">
    <location>
        <begin position="1068"/>
        <end position="1077"/>
    </location>
</feature>